<evidence type="ECO:0000313" key="3">
    <source>
        <dbReference type="Proteomes" id="UP000664844"/>
    </source>
</evidence>
<name>A0ABS3FRX6_9CYAN</name>
<protein>
    <submittedName>
        <fullName evidence="2">Uncharacterized protein</fullName>
    </submittedName>
</protein>
<dbReference type="RefSeq" id="WP_207088379.1">
    <property type="nucleotide sequence ID" value="NZ_JAFLQW010000329.1"/>
</dbReference>
<keyword evidence="3" id="KW-1185">Reference proteome</keyword>
<organism evidence="2 3">
    <name type="scientific">Phormidium pseudopriestleyi FRX01</name>
    <dbReference type="NCBI Taxonomy" id="1759528"/>
    <lineage>
        <taxon>Bacteria</taxon>
        <taxon>Bacillati</taxon>
        <taxon>Cyanobacteriota</taxon>
        <taxon>Cyanophyceae</taxon>
        <taxon>Oscillatoriophycideae</taxon>
        <taxon>Oscillatoriales</taxon>
        <taxon>Oscillatoriaceae</taxon>
        <taxon>Phormidium</taxon>
    </lineage>
</organism>
<gene>
    <name evidence="2" type="ORF">J0895_12270</name>
</gene>
<evidence type="ECO:0000256" key="1">
    <source>
        <dbReference type="SAM" id="MobiDB-lite"/>
    </source>
</evidence>
<dbReference type="EMBL" id="JAFLQW010000329">
    <property type="protein sequence ID" value="MBO0349874.1"/>
    <property type="molecule type" value="Genomic_DNA"/>
</dbReference>
<feature type="region of interest" description="Disordered" evidence="1">
    <location>
        <begin position="136"/>
        <end position="159"/>
    </location>
</feature>
<reference evidence="2 3" key="1">
    <citation type="submission" date="2021-03" db="EMBL/GenBank/DDBJ databases">
        <title>Metabolic Capacity of the Antarctic Cyanobacterium Phormidium pseudopriestleyi that Sustains Oxygenic Photosynthesis in the Presence of Hydrogen Sulfide.</title>
        <authorList>
            <person name="Lumian J.E."/>
            <person name="Jungblut A.D."/>
            <person name="Dillon M.L."/>
            <person name="Hawes I."/>
            <person name="Doran P.T."/>
            <person name="Mackey T.J."/>
            <person name="Dick G.J."/>
            <person name="Grettenberger C.L."/>
            <person name="Sumner D.Y."/>
        </authorList>
    </citation>
    <scope>NUCLEOTIDE SEQUENCE [LARGE SCALE GENOMIC DNA]</scope>
    <source>
        <strain evidence="2 3">FRX01</strain>
    </source>
</reference>
<evidence type="ECO:0000313" key="2">
    <source>
        <dbReference type="EMBL" id="MBO0349874.1"/>
    </source>
</evidence>
<sequence>MSPKENKQQNLRKLVIKPTHPNARLIQNPETRFPREQAIAVDEAQDIINQLYRKDAEYGDGSSAFMVMKEQFEGGVGKDPKPIKKDTLHTIKCRQSITCLEKIRVSCRLSKLLPPEAKDKIQAEIQKMEEALQWTEQYRNGEDPEIPTWARPWRDQLGK</sequence>
<dbReference type="Proteomes" id="UP000664844">
    <property type="component" value="Unassembled WGS sequence"/>
</dbReference>
<comment type="caution">
    <text evidence="2">The sequence shown here is derived from an EMBL/GenBank/DDBJ whole genome shotgun (WGS) entry which is preliminary data.</text>
</comment>
<proteinExistence type="predicted"/>
<accession>A0ABS3FRX6</accession>